<accession>A0A0G0KKJ1</accession>
<proteinExistence type="predicted"/>
<evidence type="ECO:0000313" key="1">
    <source>
        <dbReference type="EMBL" id="KKQ76035.1"/>
    </source>
</evidence>
<evidence type="ECO:0008006" key="3">
    <source>
        <dbReference type="Google" id="ProtNLM"/>
    </source>
</evidence>
<dbReference type="EMBL" id="LBVC01000088">
    <property type="protein sequence ID" value="KKQ76035.1"/>
    <property type="molecule type" value="Genomic_DNA"/>
</dbReference>
<dbReference type="Proteomes" id="UP000034324">
    <property type="component" value="Unassembled WGS sequence"/>
</dbReference>
<gene>
    <name evidence="1" type="ORF">US99_C0088G0001</name>
</gene>
<feature type="non-terminal residue" evidence="1">
    <location>
        <position position="1"/>
    </location>
</feature>
<name>A0A0G0KKJ1_9BACT</name>
<comment type="caution">
    <text evidence="1">The sequence shown here is derived from an EMBL/GenBank/DDBJ whole genome shotgun (WGS) entry which is preliminary data.</text>
</comment>
<organism evidence="1 2">
    <name type="scientific">Candidatus Daviesbacteria bacterium GW2011_GWF2_38_6</name>
    <dbReference type="NCBI Taxonomy" id="1618432"/>
    <lineage>
        <taxon>Bacteria</taxon>
        <taxon>Candidatus Daviesiibacteriota</taxon>
    </lineage>
</organism>
<dbReference type="AlphaFoldDB" id="A0A0G0KKJ1"/>
<sequence length="231" mass="26412">MLLDNPSEELRLYQATVMLLSGQPRGGVDVLFFHNRSFGDYTGLFEIARAMIRQVGFITITNNEGERVGSTTPYEANPGMSWCINQLTQKHRVPPEKILHPDMRAFHTRHENEAFVKQAEERGWLSGVILAQPHQLLRATLGMVQAMEQSGYMMAIYTAAPPDTPWQAEVRGNQGFQEKPRVDHIRDELERVFRYQATGELASFDELFTYLKARDIGKLFVGPIGQERFIR</sequence>
<evidence type="ECO:0000313" key="2">
    <source>
        <dbReference type="Proteomes" id="UP000034324"/>
    </source>
</evidence>
<protein>
    <recommendedName>
        <fullName evidence="3">DUF218 domain-containing protein</fullName>
    </recommendedName>
</protein>
<reference evidence="1 2" key="1">
    <citation type="journal article" date="2015" name="Nature">
        <title>rRNA introns, odd ribosomes, and small enigmatic genomes across a large radiation of phyla.</title>
        <authorList>
            <person name="Brown C.T."/>
            <person name="Hug L.A."/>
            <person name="Thomas B.C."/>
            <person name="Sharon I."/>
            <person name="Castelle C.J."/>
            <person name="Singh A."/>
            <person name="Wilkins M.J."/>
            <person name="Williams K.H."/>
            <person name="Banfield J.F."/>
        </authorList>
    </citation>
    <scope>NUCLEOTIDE SEQUENCE [LARGE SCALE GENOMIC DNA]</scope>
</reference>